<name>X1THI8_9ZZZZ</name>
<dbReference type="PANTHER" id="PTHR30487">
    <property type="entry name" value="TYPE 4 PREPILIN-LIKE PROTEINS LEADER PEPTIDE-PROCESSING ENZYME"/>
    <property type="match status" value="1"/>
</dbReference>
<dbReference type="EMBL" id="BARW01007369">
    <property type="protein sequence ID" value="GAI87025.1"/>
    <property type="molecule type" value="Genomic_DNA"/>
</dbReference>
<evidence type="ECO:0000259" key="3">
    <source>
        <dbReference type="Pfam" id="PF01478"/>
    </source>
</evidence>
<feature type="non-terminal residue" evidence="4">
    <location>
        <position position="1"/>
    </location>
</feature>
<reference evidence="4" key="1">
    <citation type="journal article" date="2014" name="Front. Microbiol.">
        <title>High frequency of phylogenetically diverse reductive dehalogenase-homologous genes in deep subseafloor sedimentary metagenomes.</title>
        <authorList>
            <person name="Kawai M."/>
            <person name="Futagami T."/>
            <person name="Toyoda A."/>
            <person name="Takaki Y."/>
            <person name="Nishi S."/>
            <person name="Hori S."/>
            <person name="Arai W."/>
            <person name="Tsubouchi T."/>
            <person name="Morono Y."/>
            <person name="Uchiyama I."/>
            <person name="Ito T."/>
            <person name="Fujiyama A."/>
            <person name="Inagaki F."/>
            <person name="Takami H."/>
        </authorList>
    </citation>
    <scope>NUCLEOTIDE SEQUENCE</scope>
    <source>
        <strain evidence="4">Expedition CK06-06</strain>
    </source>
</reference>
<feature type="transmembrane region" description="Helical" evidence="2">
    <location>
        <begin position="64"/>
        <end position="81"/>
    </location>
</feature>
<keyword evidence="2" id="KW-0472">Membrane</keyword>
<feature type="domain" description="Prepilin type IV endopeptidase peptidase" evidence="3">
    <location>
        <begin position="8"/>
        <end position="45"/>
    </location>
</feature>
<evidence type="ECO:0000256" key="2">
    <source>
        <dbReference type="SAM" id="Phobius"/>
    </source>
</evidence>
<comment type="similarity">
    <text evidence="1">Belongs to the peptidase A24 family.</text>
</comment>
<dbReference type="GO" id="GO:0005886">
    <property type="term" value="C:plasma membrane"/>
    <property type="evidence" value="ECO:0007669"/>
    <property type="project" value="TreeGrafter"/>
</dbReference>
<dbReference type="GO" id="GO:0004190">
    <property type="term" value="F:aspartic-type endopeptidase activity"/>
    <property type="evidence" value="ECO:0007669"/>
    <property type="project" value="TreeGrafter"/>
</dbReference>
<evidence type="ECO:0000256" key="1">
    <source>
        <dbReference type="ARBA" id="ARBA00005801"/>
    </source>
</evidence>
<protein>
    <recommendedName>
        <fullName evidence="3">Prepilin type IV endopeptidase peptidase domain-containing protein</fullName>
    </recommendedName>
</protein>
<proteinExistence type="inferred from homology"/>
<organism evidence="4">
    <name type="scientific">marine sediment metagenome</name>
    <dbReference type="NCBI Taxonomy" id="412755"/>
    <lineage>
        <taxon>unclassified sequences</taxon>
        <taxon>metagenomes</taxon>
        <taxon>ecological metagenomes</taxon>
    </lineage>
</organism>
<comment type="caution">
    <text evidence="4">The sequence shown here is derived from an EMBL/GenBank/DDBJ whole genome shotgun (WGS) entry which is preliminary data.</text>
</comment>
<dbReference type="PANTHER" id="PTHR30487:SF0">
    <property type="entry name" value="PREPILIN LEADER PEPTIDASE_N-METHYLTRANSFERASE-RELATED"/>
    <property type="match status" value="1"/>
</dbReference>
<evidence type="ECO:0000313" key="4">
    <source>
        <dbReference type="EMBL" id="GAI87025.1"/>
    </source>
</evidence>
<dbReference type="InterPro" id="IPR050882">
    <property type="entry name" value="Prepilin_peptidase/N-MTase"/>
</dbReference>
<sequence length="82" mass="8647">VREVTINEDALGFGDVLLSCILGLILGWPTILSGLLLAAILAGITSSVILMIKLINKEYHPNLTMPYGPFLVTSAIALLLAG</sequence>
<accession>X1THI8</accession>
<dbReference type="Pfam" id="PF01478">
    <property type="entry name" value="Peptidase_A24"/>
    <property type="match status" value="1"/>
</dbReference>
<gene>
    <name evidence="4" type="ORF">S12H4_15356</name>
</gene>
<dbReference type="GO" id="GO:0006465">
    <property type="term" value="P:signal peptide processing"/>
    <property type="evidence" value="ECO:0007669"/>
    <property type="project" value="TreeGrafter"/>
</dbReference>
<keyword evidence="2" id="KW-0812">Transmembrane</keyword>
<dbReference type="AlphaFoldDB" id="X1THI8"/>
<keyword evidence="2" id="KW-1133">Transmembrane helix</keyword>
<dbReference type="InterPro" id="IPR000045">
    <property type="entry name" value="Prepilin_IV_endopep_pep"/>
</dbReference>